<protein>
    <recommendedName>
        <fullName evidence="8 9">Phosphonoacetaldehyde hydrolase</fullName>
        <shortName evidence="9">Phosphonatase</shortName>
        <ecNumber evidence="8 9">3.11.1.1</ecNumber>
    </recommendedName>
    <alternativeName>
        <fullName evidence="9">Phosphonoacetaldehyde phosphonohydrolase</fullName>
    </alternativeName>
</protein>
<comment type="similarity">
    <text evidence="9">Belongs to the HAD-like hydrolase superfamily. PhnX family.</text>
</comment>
<dbReference type="InterPro" id="IPR036412">
    <property type="entry name" value="HAD-like_sf"/>
</dbReference>
<evidence type="ECO:0000256" key="7">
    <source>
        <dbReference type="ARBA" id="ARBA00056573"/>
    </source>
</evidence>
<evidence type="ECO:0000313" key="10">
    <source>
        <dbReference type="EMBL" id="MBC3936242.1"/>
    </source>
</evidence>
<dbReference type="PANTHER" id="PTHR43434:SF19">
    <property type="entry name" value="PHOSPHONOACETALDEHYDE HYDROLASE"/>
    <property type="match status" value="1"/>
</dbReference>
<dbReference type="GO" id="GO:0050194">
    <property type="term" value="F:phosphonoacetaldehyde hydrolase activity"/>
    <property type="evidence" value="ECO:0007669"/>
    <property type="project" value="UniProtKB-UniRule"/>
</dbReference>
<comment type="subunit">
    <text evidence="1 9">Homodimer.</text>
</comment>
<dbReference type="InterPro" id="IPR023214">
    <property type="entry name" value="HAD_sf"/>
</dbReference>
<feature type="binding site" evidence="9">
    <location>
        <position position="213"/>
    </location>
    <ligand>
        <name>Mg(2+)</name>
        <dbReference type="ChEBI" id="CHEBI:18420"/>
    </ligand>
</feature>
<feature type="binding site" evidence="9">
    <location>
        <position position="38"/>
    </location>
    <ligand>
        <name>Mg(2+)</name>
        <dbReference type="ChEBI" id="CHEBI:18420"/>
    </ligand>
</feature>
<dbReference type="EMBL" id="JACOGG010000013">
    <property type="protein sequence ID" value="MBC3936242.1"/>
    <property type="molecule type" value="Genomic_DNA"/>
</dbReference>
<comment type="cofactor">
    <cofactor evidence="9">
        <name>Mg(2+)</name>
        <dbReference type="ChEBI" id="CHEBI:18420"/>
    </cofactor>
    <text evidence="9">Binds 1 Mg(2+) ion per subunit.</text>
</comment>
<keyword evidence="4 9" id="KW-0460">Magnesium</keyword>
<dbReference type="RefSeq" id="WP_186881804.1">
    <property type="nucleotide sequence ID" value="NZ_JACOGG010000013.1"/>
</dbReference>
<dbReference type="GO" id="GO:0000287">
    <property type="term" value="F:magnesium ion binding"/>
    <property type="evidence" value="ECO:0007669"/>
    <property type="project" value="UniProtKB-UniRule"/>
</dbReference>
<dbReference type="SFLD" id="SFLDG01135">
    <property type="entry name" value="C1.5.6:_HAD__Beta-PGM__Phospha"/>
    <property type="match status" value="1"/>
</dbReference>
<keyword evidence="3 9" id="KW-0378">Hydrolase</keyword>
<evidence type="ECO:0000256" key="3">
    <source>
        <dbReference type="ARBA" id="ARBA00022801"/>
    </source>
</evidence>
<dbReference type="Proteomes" id="UP000612361">
    <property type="component" value="Unassembled WGS sequence"/>
</dbReference>
<keyword evidence="11" id="KW-1185">Reference proteome</keyword>
<dbReference type="NCBIfam" id="TIGR01422">
    <property type="entry name" value="phosphonatase"/>
    <property type="match status" value="1"/>
</dbReference>
<feature type="active site" description="Nucleophile" evidence="9">
    <location>
        <position position="38"/>
    </location>
</feature>
<comment type="catalytic activity">
    <reaction evidence="6 9">
        <text>phosphonoacetaldehyde + H2O = acetaldehyde + phosphate + H(+)</text>
        <dbReference type="Rhea" id="RHEA:18905"/>
        <dbReference type="ChEBI" id="CHEBI:15343"/>
        <dbReference type="ChEBI" id="CHEBI:15377"/>
        <dbReference type="ChEBI" id="CHEBI:15378"/>
        <dbReference type="ChEBI" id="CHEBI:43474"/>
        <dbReference type="ChEBI" id="CHEBI:58383"/>
        <dbReference type="EC" id="3.11.1.1"/>
    </reaction>
</comment>
<dbReference type="SFLD" id="SFLDS00003">
    <property type="entry name" value="Haloacid_Dehalogenase"/>
    <property type="match status" value="1"/>
</dbReference>
<feature type="binding site" evidence="9">
    <location>
        <position position="40"/>
    </location>
    <ligand>
        <name>Mg(2+)</name>
        <dbReference type="ChEBI" id="CHEBI:18420"/>
    </ligand>
</feature>
<evidence type="ECO:0000256" key="4">
    <source>
        <dbReference type="ARBA" id="ARBA00022842"/>
    </source>
</evidence>
<organism evidence="10 11">
    <name type="scientific">Undibacterium rugosum</name>
    <dbReference type="NCBI Taxonomy" id="2762291"/>
    <lineage>
        <taxon>Bacteria</taxon>
        <taxon>Pseudomonadati</taxon>
        <taxon>Pseudomonadota</taxon>
        <taxon>Betaproteobacteria</taxon>
        <taxon>Burkholderiales</taxon>
        <taxon>Oxalobacteraceae</taxon>
        <taxon>Undibacterium</taxon>
    </lineage>
</organism>
<dbReference type="Gene3D" id="3.40.50.1000">
    <property type="entry name" value="HAD superfamily/HAD-like"/>
    <property type="match status" value="1"/>
</dbReference>
<evidence type="ECO:0000256" key="9">
    <source>
        <dbReference type="HAMAP-Rule" id="MF_01375"/>
    </source>
</evidence>
<comment type="caution">
    <text evidence="10">The sequence shown here is derived from an EMBL/GenBank/DDBJ whole genome shotgun (WGS) entry which is preliminary data.</text>
</comment>
<dbReference type="EC" id="3.11.1.1" evidence="8 9"/>
<dbReference type="HAMAP" id="MF_01375">
    <property type="entry name" value="PhnX"/>
    <property type="match status" value="1"/>
</dbReference>
<evidence type="ECO:0000256" key="2">
    <source>
        <dbReference type="ARBA" id="ARBA00022723"/>
    </source>
</evidence>
<dbReference type="NCBIfam" id="TIGR01509">
    <property type="entry name" value="HAD-SF-IA-v3"/>
    <property type="match status" value="1"/>
</dbReference>
<sequence>MTTHTPQASTSNGIDAAVQHPYRYQRRYSGRLQAVIFDWAGTLVDFGSFAPTQVLVDAFAAYGFQISLTEARVPMGMAKRDHIRAITRIPAVEQRWLAQFGSSATEAQIDHIYESFMPMQISQVAQYSAPIPGALETLQALRERHIKIGSCSGYPRQVMNTLLPHASQAGITVDCAVAADDLAAGARPGPWMALQNVIALGITDVAACVKVDDTVPGIAEGLNAGMWTVGLVLSGNEAGFSLAEFEAADASLKDKKRQYAGQLLAQAGARYLIDSVAQLLPVLDDIQLRMQRGERP</sequence>
<dbReference type="FunFam" id="1.10.150.240:FF:000006">
    <property type="entry name" value="Phosphonoacetaldehyde hydrolase"/>
    <property type="match status" value="1"/>
</dbReference>
<dbReference type="PANTHER" id="PTHR43434">
    <property type="entry name" value="PHOSPHOGLYCOLATE PHOSPHATASE"/>
    <property type="match status" value="1"/>
</dbReference>
<keyword evidence="5 9" id="KW-0704">Schiff base</keyword>
<dbReference type="GO" id="GO:0019700">
    <property type="term" value="P:organic phosphonate catabolic process"/>
    <property type="evidence" value="ECO:0007669"/>
    <property type="project" value="InterPro"/>
</dbReference>
<feature type="active site" description="Schiff-base intermediate with substrate" evidence="9">
    <location>
        <position position="79"/>
    </location>
</feature>
<evidence type="ECO:0000256" key="8">
    <source>
        <dbReference type="ARBA" id="ARBA00066472"/>
    </source>
</evidence>
<dbReference type="GO" id="GO:0008967">
    <property type="term" value="F:phosphoglycolate phosphatase activity"/>
    <property type="evidence" value="ECO:0007669"/>
    <property type="project" value="TreeGrafter"/>
</dbReference>
<evidence type="ECO:0000313" key="11">
    <source>
        <dbReference type="Proteomes" id="UP000612361"/>
    </source>
</evidence>
<reference evidence="10" key="1">
    <citation type="submission" date="2020-08" db="EMBL/GenBank/DDBJ databases">
        <title>Novel species isolated from subtropical streams in China.</title>
        <authorList>
            <person name="Lu H."/>
        </authorList>
    </citation>
    <scope>NUCLEOTIDE SEQUENCE</scope>
    <source>
        <strain evidence="10">CY7W</strain>
    </source>
</reference>
<proteinExistence type="inferred from homology"/>
<dbReference type="InterPro" id="IPR023198">
    <property type="entry name" value="PGP-like_dom2"/>
</dbReference>
<dbReference type="InterPro" id="IPR006439">
    <property type="entry name" value="HAD-SF_hydro_IA"/>
</dbReference>
<evidence type="ECO:0000256" key="6">
    <source>
        <dbReference type="ARBA" id="ARBA00052005"/>
    </source>
</evidence>
<dbReference type="SUPFAM" id="SSF56784">
    <property type="entry name" value="HAD-like"/>
    <property type="match status" value="1"/>
</dbReference>
<gene>
    <name evidence="9" type="primary">phnX</name>
    <name evidence="10" type="ORF">H8K47_12780</name>
</gene>
<accession>A0A923I354</accession>
<keyword evidence="2 9" id="KW-0479">Metal-binding</keyword>
<dbReference type="GO" id="GO:0005829">
    <property type="term" value="C:cytosol"/>
    <property type="evidence" value="ECO:0007669"/>
    <property type="project" value="TreeGrafter"/>
</dbReference>
<dbReference type="AlphaFoldDB" id="A0A923I354"/>
<dbReference type="Gene3D" id="1.10.150.240">
    <property type="entry name" value="Putative phosphatase, domain 2"/>
    <property type="match status" value="1"/>
</dbReference>
<dbReference type="InterPro" id="IPR050155">
    <property type="entry name" value="HAD-like_hydrolase_sf"/>
</dbReference>
<dbReference type="InterPro" id="IPR006323">
    <property type="entry name" value="Phosphonoacetald_hydro"/>
</dbReference>
<dbReference type="SFLD" id="SFLDG01129">
    <property type="entry name" value="C1.5:_HAD__Beta-PGM__Phosphata"/>
    <property type="match status" value="1"/>
</dbReference>
<evidence type="ECO:0000256" key="1">
    <source>
        <dbReference type="ARBA" id="ARBA00011738"/>
    </source>
</evidence>
<evidence type="ECO:0000256" key="5">
    <source>
        <dbReference type="ARBA" id="ARBA00023270"/>
    </source>
</evidence>
<name>A0A923I354_9BURK</name>
<comment type="function">
    <text evidence="7 9">Involved in phosphonate degradation.</text>
</comment>
<dbReference type="GO" id="GO:0006281">
    <property type="term" value="P:DNA repair"/>
    <property type="evidence" value="ECO:0007669"/>
    <property type="project" value="TreeGrafter"/>
</dbReference>
<dbReference type="Pfam" id="PF00702">
    <property type="entry name" value="Hydrolase"/>
    <property type="match status" value="1"/>
</dbReference>